<feature type="chain" id="PRO_5016320227" evidence="2">
    <location>
        <begin position="18"/>
        <end position="1564"/>
    </location>
</feature>
<feature type="domain" description="Fibronectin type-III" evidence="3">
    <location>
        <begin position="525"/>
        <end position="615"/>
    </location>
</feature>
<feature type="domain" description="Fibronectin type-III" evidence="3">
    <location>
        <begin position="787"/>
        <end position="881"/>
    </location>
</feature>
<evidence type="ECO:0000256" key="1">
    <source>
        <dbReference type="ARBA" id="ARBA00022729"/>
    </source>
</evidence>
<dbReference type="Proteomes" id="UP000249620">
    <property type="component" value="Unassembled WGS sequence"/>
</dbReference>
<dbReference type="EMBL" id="QLMI01000003">
    <property type="protein sequence ID" value="RAK23867.1"/>
    <property type="molecule type" value="Genomic_DNA"/>
</dbReference>
<dbReference type="InterPro" id="IPR036116">
    <property type="entry name" value="FN3_sf"/>
</dbReference>
<sequence>MKKIYYLLLLLSLNVFSQVVEIDINGNFKINGTSSVWWSYRYRPLGSGTYINGGTVYSSSTTIKLNPFITYEFSRNFYNSFGQPTVWEADFVINGNYPSILPKSVGYSYDFEGSDLDEGWRGYRLQNVTSNTYSNVQEVLVPGYSVSGESLYMGWVSNYGVMLVSPKISDLSTDKKFSFYIDSYQGNYNIQIGTISNPYDPSTFHPLSNVSLNGGAGFQKVDVFMNNYQSGDSYIAIKSQGTFGDIYIDDFTYEQSVNCFDNTNLNISNITQSTALINFDADINQTSWEVYKKDVTHNIVETFLVNQTPFLLENLTGETTYEIKIRANCAVGLYSNWTPLVSFATPCENINSGYSTSFLESSYIDPCWTTSTLYSNIYQAPIGGNTSIIPRTGTKYIQMYNSSTSTSQKSFLITPYINDLDNNKRIKFYLVSRGDSDYNLNPLVIGTLSNPNDTSTFVPFSTISPLEMNEINGFEVNDYWKEHIVYLDSYNTNLNHNYIAIKQGNIGSTFHIDDFTYEDIPSCKEPFNLKCIKTDYNYAEIVWDNVSSQSNTFSEIEYGPTGFVPGTGTIVVVNSNTFILTNLNSNQEYDFYVRNSCSSGYSDWSDRGTFKTRCEGVYAGYVDGFETGSFDTNTCWRRLTAQIRRSFYSPNSQINYDSQRRHTGNKSINLYHINAGIQNNQIERKILVTPRLIDFDNEKKISFWSYLNLVGATIEIGTLSNPDDFTTFTLYKRLSGLAINQWIQNFVDFSTYYGTDKYVGIRIADANNNNTLVFIDDFEYLQNDCTRPSNLMASQISLDGIELSWQTNRSASIDCQIEYGEIGFTPGTGTIINTTSIPTIISGLNPNTKYQFRVRNNCSSSTINWSDFYDFKSSCYVTSPYYENFDAYITGSNVNLQPDICWTTNENWQSSIYMHISNSQIPNFTSSPNSLKISNSGEIENAYLISPYIGDFNNNKKLKFWVLGQERDAVETISVGTIKNPLDLNTYEEYQTIDLDDIPLYGKEIYVDFENYLGSNKMFVIKLPKEILHPPGIVGNMVEIDNVIFEDKNGCKEPINIHFTQITNNSALVEWDNTNGSLIEVEYGLQGFIQGTGVHLSTNLNELNINGLLEASNYDFYFKTVCNVNNSVTIGPIKLTTSCSSNQLPWIEDFRNLSQYGTNILPECFKYLIGNFNLKNSPQTLFSNSFYNPDHIINGYDDSTYLHFFNNYSTRIHSPVFNLISGVTYKFSLQARKSYQYSPMQILMSVGRGHESHYMETDLGINGVLSEYNYNQLDYYYTPIISGTYSFLINPIYSGSVNLIADNFELKEGYETIIDNSGVFDFQNGIDNRLILESTQTNVVNIVPEINNTSNKVLRMSGSNNNSLFKISQGDIWLDNQRFISKVDFKISSQNFSQLYLSFRLKQTYKDSSDKSRFRVVVNGVVLNNEIIPLTSNSDNFETYQYDLTPFLGQDIRVSLQHIGESNAGNGDNAYLDDLTLSSALNSEEFTNENLSVYPNPTNNVLNILGNNIYEVSIYNLRGQVLMKMKEIEGNNIKLNLSNFENGIYLAKILFNNNVQKTIKVIKK</sequence>
<keyword evidence="5" id="KW-1185">Reference proteome</keyword>
<dbReference type="InterPro" id="IPR026444">
    <property type="entry name" value="Secre_tail"/>
</dbReference>
<feature type="domain" description="Fibronectin type-III" evidence="3">
    <location>
        <begin position="261"/>
        <end position="348"/>
    </location>
</feature>
<reference evidence="4 5" key="1">
    <citation type="submission" date="2018-06" db="EMBL/GenBank/DDBJ databases">
        <title>Genomic Encyclopedia of Type Strains, Phase III (KMG-III): the genomes of soil and plant-associated and newly described type strains.</title>
        <authorList>
            <person name="Whitman W."/>
        </authorList>
    </citation>
    <scope>NUCLEOTIDE SEQUENCE [LARGE SCALE GENOMIC DNA]</scope>
    <source>
        <strain evidence="4 5">CGMCC 1.12398</strain>
    </source>
</reference>
<dbReference type="PROSITE" id="PS50853">
    <property type="entry name" value="FN3"/>
    <property type="match status" value="3"/>
</dbReference>
<dbReference type="SMART" id="SM00060">
    <property type="entry name" value="FN3"/>
    <property type="match status" value="4"/>
</dbReference>
<accession>A0A327YUZ2</accession>
<organism evidence="4 5">
    <name type="scientific">Flavobacterium aquaticum</name>
    <dbReference type="NCBI Taxonomy" id="1236486"/>
    <lineage>
        <taxon>Bacteria</taxon>
        <taxon>Pseudomonadati</taxon>
        <taxon>Bacteroidota</taxon>
        <taxon>Flavobacteriia</taxon>
        <taxon>Flavobacteriales</taxon>
        <taxon>Flavobacteriaceae</taxon>
        <taxon>Flavobacterium</taxon>
    </lineage>
</organism>
<dbReference type="CDD" id="cd00063">
    <property type="entry name" value="FN3"/>
    <property type="match status" value="3"/>
</dbReference>
<proteinExistence type="predicted"/>
<dbReference type="Pfam" id="PF00041">
    <property type="entry name" value="fn3"/>
    <property type="match status" value="1"/>
</dbReference>
<feature type="signal peptide" evidence="2">
    <location>
        <begin position="1"/>
        <end position="17"/>
    </location>
</feature>
<dbReference type="InterPro" id="IPR003961">
    <property type="entry name" value="FN3_dom"/>
</dbReference>
<dbReference type="Gene3D" id="2.60.40.10">
    <property type="entry name" value="Immunoglobulins"/>
    <property type="match status" value="4"/>
</dbReference>
<protein>
    <submittedName>
        <fullName evidence="4">Putative secreted protein (Por secretion system target)</fullName>
    </submittedName>
</protein>
<keyword evidence="1 2" id="KW-0732">Signal</keyword>
<dbReference type="OrthoDB" id="1113525at2"/>
<comment type="caution">
    <text evidence="4">The sequence shown here is derived from an EMBL/GenBank/DDBJ whole genome shotgun (WGS) entry which is preliminary data.</text>
</comment>
<dbReference type="RefSeq" id="WP_111566680.1">
    <property type="nucleotide sequence ID" value="NZ_QLMI01000003.1"/>
</dbReference>
<gene>
    <name evidence="4" type="ORF">B0I03_103335</name>
</gene>
<evidence type="ECO:0000256" key="2">
    <source>
        <dbReference type="SAM" id="SignalP"/>
    </source>
</evidence>
<evidence type="ECO:0000313" key="4">
    <source>
        <dbReference type="EMBL" id="RAK23867.1"/>
    </source>
</evidence>
<name>A0A327YUZ2_9FLAO</name>
<evidence type="ECO:0000313" key="5">
    <source>
        <dbReference type="Proteomes" id="UP000249620"/>
    </source>
</evidence>
<dbReference type="SUPFAM" id="SSF49265">
    <property type="entry name" value="Fibronectin type III"/>
    <property type="match status" value="3"/>
</dbReference>
<dbReference type="NCBIfam" id="TIGR04183">
    <property type="entry name" value="Por_Secre_tail"/>
    <property type="match status" value="1"/>
</dbReference>
<evidence type="ECO:0000259" key="3">
    <source>
        <dbReference type="PROSITE" id="PS50853"/>
    </source>
</evidence>
<dbReference type="Pfam" id="PF18962">
    <property type="entry name" value="Por_Secre_tail"/>
    <property type="match status" value="1"/>
</dbReference>
<dbReference type="InterPro" id="IPR013783">
    <property type="entry name" value="Ig-like_fold"/>
</dbReference>